<comment type="caution">
    <text evidence="2">The sequence shown here is derived from an EMBL/GenBank/DDBJ whole genome shotgun (WGS) entry which is preliminary data.</text>
</comment>
<reference evidence="2" key="1">
    <citation type="submission" date="2021-09" db="EMBL/GenBank/DDBJ databases">
        <authorList>
            <consortium name="AG Swart"/>
            <person name="Singh M."/>
            <person name="Singh A."/>
            <person name="Seah K."/>
            <person name="Emmerich C."/>
        </authorList>
    </citation>
    <scope>NUCLEOTIDE SEQUENCE</scope>
    <source>
        <strain evidence="2">ATCC30299</strain>
    </source>
</reference>
<proteinExistence type="predicted"/>
<dbReference type="AlphaFoldDB" id="A0AAU9JFD8"/>
<organism evidence="2 3">
    <name type="scientific">Blepharisma stoltei</name>
    <dbReference type="NCBI Taxonomy" id="1481888"/>
    <lineage>
        <taxon>Eukaryota</taxon>
        <taxon>Sar</taxon>
        <taxon>Alveolata</taxon>
        <taxon>Ciliophora</taxon>
        <taxon>Postciliodesmatophora</taxon>
        <taxon>Heterotrichea</taxon>
        <taxon>Heterotrichida</taxon>
        <taxon>Blepharismidae</taxon>
        <taxon>Blepharisma</taxon>
    </lineage>
</organism>
<dbReference type="InterPro" id="IPR043153">
    <property type="entry name" value="DENN_C"/>
</dbReference>
<dbReference type="SMART" id="SM00799">
    <property type="entry name" value="DENN"/>
    <property type="match status" value="1"/>
</dbReference>
<protein>
    <recommendedName>
        <fullName evidence="1">UDENN domain-containing protein</fullName>
    </recommendedName>
</protein>
<sequence length="587" mass="68362">MSNHYVDWRYRYEKLYQEFLQLQKEHAKLKKLYEQSVEGSVQDINLINRLSAENEELKIKLSQYQSPAPTVETLERSPKKTLQCSVSSDSYILFTPRRSHLNAPSNFDFDAIHQKPCQSTGKTLQPFPDNSVSSFFMRNPKMFISFLILGVPREKLGRVDRYKPEILYEFPKENYNISDEVKRMILNCCFYSEEEPQPVNLTGSGSDMNSLLYGQVFQKRGKHCFTFTLRSDQPREPLTDLPNSNKELYYVFCMKIDDVTPQEDGQDEWKNTKIYCFITYIPLFELHYEVLSNMLLLKRLFRIEQLVNNEKTLHLIGEEVITPGEIKVLENYSEIENIGPMLNIEIDMDRLDPLRYKCPDDLSVIDVPWLCAPLFSKLSFNDFFWVLSAIAQEKSIIFVSGNLGLLTSCVLALQVLLRPFRWPNLMIPILPNCLIDVLDAPVPLLAGLPKPPKTRGDLIWIYLDETNLSSRIKGRTSIIQEVKVPEATQLKLRIKNTYLSLNSKEICFTPTLEQKLACIEIAESIKDYWLQIIDITKMFNLKDMKKLVWQIHKRFPEGDHDFLTKMLQTQLFNNLDDEILHVSTCND</sequence>
<dbReference type="EMBL" id="CAJZBQ010000036">
    <property type="protein sequence ID" value="CAG9324701.1"/>
    <property type="molecule type" value="Genomic_DNA"/>
</dbReference>
<dbReference type="InterPro" id="IPR001194">
    <property type="entry name" value="cDENN_dom"/>
</dbReference>
<evidence type="ECO:0000259" key="1">
    <source>
        <dbReference type="PROSITE" id="PS50211"/>
    </source>
</evidence>
<dbReference type="PROSITE" id="PS50211">
    <property type="entry name" value="DENN"/>
    <property type="match status" value="1"/>
</dbReference>
<evidence type="ECO:0000313" key="3">
    <source>
        <dbReference type="Proteomes" id="UP001162131"/>
    </source>
</evidence>
<dbReference type="Pfam" id="PF02141">
    <property type="entry name" value="DENN"/>
    <property type="match status" value="1"/>
</dbReference>
<dbReference type="Gene3D" id="3.40.50.11500">
    <property type="match status" value="1"/>
</dbReference>
<dbReference type="InterPro" id="IPR051942">
    <property type="entry name" value="DENN_domain_containing_2"/>
</dbReference>
<evidence type="ECO:0000313" key="2">
    <source>
        <dbReference type="EMBL" id="CAG9324701.1"/>
    </source>
</evidence>
<dbReference type="PANTHER" id="PTHR15288:SF0">
    <property type="entry name" value="UDENN DOMAIN-CONTAINING PROTEIN"/>
    <property type="match status" value="1"/>
</dbReference>
<dbReference type="Gene3D" id="3.30.450.200">
    <property type="match status" value="1"/>
</dbReference>
<name>A0AAU9JFD8_9CILI</name>
<dbReference type="InterPro" id="IPR037516">
    <property type="entry name" value="Tripartite_DENN"/>
</dbReference>
<dbReference type="Proteomes" id="UP001162131">
    <property type="component" value="Unassembled WGS sequence"/>
</dbReference>
<gene>
    <name evidence="2" type="ORF">BSTOLATCC_MIC36483</name>
</gene>
<feature type="domain" description="UDENN" evidence="1">
    <location>
        <begin position="145"/>
        <end position="587"/>
    </location>
</feature>
<keyword evidence="3" id="KW-1185">Reference proteome</keyword>
<dbReference type="PANTHER" id="PTHR15288">
    <property type="entry name" value="DENN DOMAIN-CONTAINING PROTEIN 2"/>
    <property type="match status" value="1"/>
</dbReference>
<accession>A0AAU9JFD8</accession>